<name>A0A840R5E1_9GAMM</name>
<feature type="transmembrane region" description="Helical" evidence="1">
    <location>
        <begin position="122"/>
        <end position="141"/>
    </location>
</feature>
<keyword evidence="3" id="KW-1185">Reference proteome</keyword>
<evidence type="ECO:0000313" key="3">
    <source>
        <dbReference type="Proteomes" id="UP000536640"/>
    </source>
</evidence>
<feature type="transmembrane region" description="Helical" evidence="1">
    <location>
        <begin position="153"/>
        <end position="172"/>
    </location>
</feature>
<feature type="transmembrane region" description="Helical" evidence="1">
    <location>
        <begin position="339"/>
        <end position="356"/>
    </location>
</feature>
<feature type="transmembrane region" description="Helical" evidence="1">
    <location>
        <begin position="54"/>
        <end position="72"/>
    </location>
</feature>
<keyword evidence="1" id="KW-0812">Transmembrane</keyword>
<feature type="transmembrane region" description="Helical" evidence="1">
    <location>
        <begin position="394"/>
        <end position="413"/>
    </location>
</feature>
<protein>
    <submittedName>
        <fullName evidence="2">O-antigen/teichoic acid export membrane protein</fullName>
    </submittedName>
</protein>
<feature type="transmembrane region" description="Helical" evidence="1">
    <location>
        <begin position="215"/>
        <end position="238"/>
    </location>
</feature>
<feature type="transmembrane region" description="Helical" evidence="1">
    <location>
        <begin position="258"/>
        <end position="280"/>
    </location>
</feature>
<organism evidence="2 3">
    <name type="scientific">Zhongshania antarctica</name>
    <dbReference type="NCBI Taxonomy" id="641702"/>
    <lineage>
        <taxon>Bacteria</taxon>
        <taxon>Pseudomonadati</taxon>
        <taxon>Pseudomonadota</taxon>
        <taxon>Gammaproteobacteria</taxon>
        <taxon>Cellvibrionales</taxon>
        <taxon>Spongiibacteraceae</taxon>
        <taxon>Zhongshania</taxon>
    </lineage>
</organism>
<dbReference type="EMBL" id="JACHHW010000005">
    <property type="protein sequence ID" value="MBB5187726.1"/>
    <property type="molecule type" value="Genomic_DNA"/>
</dbReference>
<dbReference type="CDD" id="cd13128">
    <property type="entry name" value="MATE_Wzx_like"/>
    <property type="match status" value="1"/>
</dbReference>
<dbReference type="InterPro" id="IPR052556">
    <property type="entry name" value="PolySynth_Transporter"/>
</dbReference>
<evidence type="ECO:0000256" key="1">
    <source>
        <dbReference type="SAM" id="Phobius"/>
    </source>
</evidence>
<dbReference type="PANTHER" id="PTHR43424:SF1">
    <property type="entry name" value="LOCUS PUTATIVE PROTEIN 1-RELATED"/>
    <property type="match status" value="1"/>
</dbReference>
<dbReference type="Proteomes" id="UP000536640">
    <property type="component" value="Unassembled WGS sequence"/>
</dbReference>
<keyword evidence="1" id="KW-1133">Transmembrane helix</keyword>
<dbReference type="RefSeq" id="WP_184462567.1">
    <property type="nucleotide sequence ID" value="NZ_JACHHW010000005.1"/>
</dbReference>
<dbReference type="PANTHER" id="PTHR43424">
    <property type="entry name" value="LOCUS PUTATIVE PROTEIN 1-RELATED"/>
    <property type="match status" value="1"/>
</dbReference>
<proteinExistence type="predicted"/>
<feature type="transmembrane region" description="Helical" evidence="1">
    <location>
        <begin position="184"/>
        <end position="203"/>
    </location>
</feature>
<feature type="transmembrane region" description="Helical" evidence="1">
    <location>
        <begin position="368"/>
        <end position="388"/>
    </location>
</feature>
<feature type="transmembrane region" description="Helical" evidence="1">
    <location>
        <begin position="93"/>
        <end position="116"/>
    </location>
</feature>
<sequence length="434" mass="47271">MSEAASKVGSGRRHVAILANTLWMLAEYSLKIVSGIFVSIYVARYLGPSDFGQLSYALAIVSIFMAISRLGMESILVRDMSSFPEMRKEYQGTAFALMLCASMVSIATLAGFVIGFENDEGQKWLVGVIAIGMIFQPLMVVDYGFQANVAAKFSSIAKTLSLAISSAVKVYLVLSDAGLKGLAIAYAFDQFLVASLLLAMHLIKRQSGFFFKMKVKLIAPLLKSAFPLTLSAVASILYTRVDQLMIKHMLDSGALGVYSSAVKIYEGWVIIPYVISISLLPEIVGLKLRSEQEYRNKMTKLFSVMFWVGVLVALFSTMYGDLIIRLTFGSQYTGASSSLAIIMWAAAFTGIGSVSARYLTVEGLEKNIAIRTVVALLVNISLNLLLIPKYGIDGAAAATLITVIVANYFMNYVGSEVRGLSKICNDAIIFKFKN</sequence>
<evidence type="ECO:0000313" key="2">
    <source>
        <dbReference type="EMBL" id="MBB5187726.1"/>
    </source>
</evidence>
<gene>
    <name evidence="2" type="ORF">HNQ57_002004</name>
</gene>
<feature type="transmembrane region" description="Helical" evidence="1">
    <location>
        <begin position="301"/>
        <end position="319"/>
    </location>
</feature>
<keyword evidence="1" id="KW-0472">Membrane</keyword>
<comment type="caution">
    <text evidence="2">The sequence shown here is derived from an EMBL/GenBank/DDBJ whole genome shotgun (WGS) entry which is preliminary data.</text>
</comment>
<dbReference type="AlphaFoldDB" id="A0A840R5E1"/>
<dbReference type="Pfam" id="PF13440">
    <property type="entry name" value="Polysacc_synt_3"/>
    <property type="match status" value="1"/>
</dbReference>
<feature type="transmembrane region" description="Helical" evidence="1">
    <location>
        <begin position="21"/>
        <end position="42"/>
    </location>
</feature>
<reference evidence="2 3" key="1">
    <citation type="submission" date="2020-08" db="EMBL/GenBank/DDBJ databases">
        <title>Genomic Encyclopedia of Type Strains, Phase IV (KMG-IV): sequencing the most valuable type-strain genomes for metagenomic binning, comparative biology and taxonomic classification.</title>
        <authorList>
            <person name="Goeker M."/>
        </authorList>
    </citation>
    <scope>NUCLEOTIDE SEQUENCE [LARGE SCALE GENOMIC DNA]</scope>
    <source>
        <strain evidence="2 3">DSM 25701</strain>
    </source>
</reference>
<accession>A0A840R5E1</accession>